<dbReference type="InterPro" id="IPR016039">
    <property type="entry name" value="Thiolase-like"/>
</dbReference>
<keyword evidence="3 5" id="KW-0808">Transferase</keyword>
<dbReference type="UniPathway" id="UPA00915"/>
<evidence type="ECO:0000256" key="4">
    <source>
        <dbReference type="ARBA" id="ARBA00023160"/>
    </source>
</evidence>
<dbReference type="Pfam" id="PF00109">
    <property type="entry name" value="ketoacyl-synt"/>
    <property type="match status" value="1"/>
</dbReference>
<evidence type="ECO:0000313" key="7">
    <source>
        <dbReference type="EMBL" id="MTE12540.1"/>
    </source>
</evidence>
<dbReference type="SUPFAM" id="SSF53901">
    <property type="entry name" value="Thiolase-like"/>
    <property type="match status" value="2"/>
</dbReference>
<evidence type="ECO:0000313" key="8">
    <source>
        <dbReference type="Proteomes" id="UP000432464"/>
    </source>
</evidence>
<sequence length="441" mass="45486">MSDACDRGSLTDAAGRRRVAVTGVGAVTPLGVDAPSTWAAMVAGRNAIGELTTFDCTTFPVRIAGLVPGSFDPATAIPAAADRRWVSRPGLFGLAAVGEALRSADLDPLTEEPYPPFDRGVAMGASVGRPDLNLVLRVAELRTRTGKPDAFVRPAPSATLTGNQNLALNAMARLTGATGPMVGIHTACAGSGHAIGEAFRLIQEGDARMMVAGGYDSLTTWADILGFGLLGAMTDRYNDNPAAASRPFDADRSGFVIGEGAVAFVLEDLGSALERGAPILGELLGYGSTMNAWRITDSPPDGAGAIEAMESALAESRLGAGDIDYIAAHGTSTPGNDVSETRAIKKVFGDDAYRLVVSSPKSMAGHLTAGAAALNLLAALGAIRDSVVPPTLNLDTPDRALDLDYVPHRARRMPVRAAMINALAFGGSNTCLVVGAPQEHP</sequence>
<evidence type="ECO:0000256" key="3">
    <source>
        <dbReference type="ARBA" id="ARBA00022679"/>
    </source>
</evidence>
<dbReference type="PANTHER" id="PTHR11712">
    <property type="entry name" value="POLYKETIDE SYNTHASE-RELATED"/>
    <property type="match status" value="1"/>
</dbReference>
<organism evidence="7 8">
    <name type="scientific">Nocardia aurantiaca</name>
    <dbReference type="NCBI Taxonomy" id="2675850"/>
    <lineage>
        <taxon>Bacteria</taxon>
        <taxon>Bacillati</taxon>
        <taxon>Actinomycetota</taxon>
        <taxon>Actinomycetes</taxon>
        <taxon>Mycobacteriales</taxon>
        <taxon>Nocardiaceae</taxon>
        <taxon>Nocardia</taxon>
    </lineage>
</organism>
<keyword evidence="8" id="KW-1185">Reference proteome</keyword>
<comment type="caution">
    <text evidence="7">The sequence shown here is derived from an EMBL/GenBank/DDBJ whole genome shotgun (WGS) entry which is preliminary data.</text>
</comment>
<evidence type="ECO:0000256" key="5">
    <source>
        <dbReference type="RuleBase" id="RU003694"/>
    </source>
</evidence>
<name>A0A6I3KVH0_9NOCA</name>
<evidence type="ECO:0000256" key="1">
    <source>
        <dbReference type="ARBA" id="ARBA00004796"/>
    </source>
</evidence>
<gene>
    <name evidence="7" type="ORF">GLP40_07080</name>
</gene>
<comment type="pathway">
    <text evidence="1">Lipid metabolism; mycolic acid biosynthesis.</text>
</comment>
<dbReference type="Proteomes" id="UP000432464">
    <property type="component" value="Unassembled WGS sequence"/>
</dbReference>
<dbReference type="InterPro" id="IPR014030">
    <property type="entry name" value="Ketoacyl_synth_N"/>
</dbReference>
<dbReference type="InterPro" id="IPR014031">
    <property type="entry name" value="Ketoacyl_synth_C"/>
</dbReference>
<evidence type="ECO:0000259" key="6">
    <source>
        <dbReference type="PROSITE" id="PS52004"/>
    </source>
</evidence>
<dbReference type="Gene3D" id="3.40.47.10">
    <property type="match status" value="1"/>
</dbReference>
<dbReference type="InterPro" id="IPR020841">
    <property type="entry name" value="PKS_Beta-ketoAc_synthase_dom"/>
</dbReference>
<keyword evidence="4" id="KW-0443">Lipid metabolism</keyword>
<dbReference type="SMART" id="SM00825">
    <property type="entry name" value="PKS_KS"/>
    <property type="match status" value="1"/>
</dbReference>
<keyword evidence="4" id="KW-0275">Fatty acid biosynthesis</keyword>
<dbReference type="CDD" id="cd00834">
    <property type="entry name" value="KAS_I_II"/>
    <property type="match status" value="1"/>
</dbReference>
<accession>A0A6I3KVH0</accession>
<proteinExistence type="inferred from homology"/>
<dbReference type="PROSITE" id="PS52004">
    <property type="entry name" value="KS3_2"/>
    <property type="match status" value="1"/>
</dbReference>
<dbReference type="InterPro" id="IPR000794">
    <property type="entry name" value="Beta-ketoacyl_synthase"/>
</dbReference>
<evidence type="ECO:0000256" key="2">
    <source>
        <dbReference type="ARBA" id="ARBA00008467"/>
    </source>
</evidence>
<dbReference type="Pfam" id="PF02801">
    <property type="entry name" value="Ketoacyl-synt_C"/>
    <property type="match status" value="1"/>
</dbReference>
<dbReference type="RefSeq" id="WP_154787037.1">
    <property type="nucleotide sequence ID" value="NZ_WMBB01000003.1"/>
</dbReference>
<dbReference type="GO" id="GO:0006633">
    <property type="term" value="P:fatty acid biosynthetic process"/>
    <property type="evidence" value="ECO:0007669"/>
    <property type="project" value="UniProtKB-KW"/>
</dbReference>
<keyword evidence="4" id="KW-0276">Fatty acid metabolism</keyword>
<dbReference type="PANTHER" id="PTHR11712:SF336">
    <property type="entry name" value="3-OXOACYL-[ACYL-CARRIER-PROTEIN] SYNTHASE, MITOCHONDRIAL"/>
    <property type="match status" value="1"/>
</dbReference>
<keyword evidence="4" id="KW-0444">Lipid biosynthesis</keyword>
<feature type="domain" description="Ketosynthase family 3 (KS3)" evidence="6">
    <location>
        <begin position="16"/>
        <end position="436"/>
    </location>
</feature>
<dbReference type="EMBL" id="WMBB01000003">
    <property type="protein sequence ID" value="MTE12540.1"/>
    <property type="molecule type" value="Genomic_DNA"/>
</dbReference>
<protein>
    <submittedName>
        <fullName evidence="7">Beta-ketoacyl-[acyl-carrier-protein] synthase family protein</fullName>
    </submittedName>
</protein>
<dbReference type="GO" id="GO:0004315">
    <property type="term" value="F:3-oxoacyl-[acyl-carrier-protein] synthase activity"/>
    <property type="evidence" value="ECO:0007669"/>
    <property type="project" value="TreeGrafter"/>
</dbReference>
<comment type="similarity">
    <text evidence="2 5">Belongs to the thiolase-like superfamily. Beta-ketoacyl-ACP synthases family.</text>
</comment>
<reference evidence="7 8" key="1">
    <citation type="submission" date="2019-11" db="EMBL/GenBank/DDBJ databases">
        <title>Nocardia sp. nov. CT2-14 isolated from soil.</title>
        <authorList>
            <person name="Kanchanasin P."/>
            <person name="Tanasupawat S."/>
            <person name="Yuki M."/>
            <person name="Kudo T."/>
        </authorList>
    </citation>
    <scope>NUCLEOTIDE SEQUENCE [LARGE SCALE GENOMIC DNA]</scope>
    <source>
        <strain evidence="7 8">CT2-14</strain>
    </source>
</reference>
<dbReference type="AlphaFoldDB" id="A0A6I3KVH0"/>